<organism evidence="2 3">
    <name type="scientific">Sphingomonas panacis</name>
    <dbReference type="NCBI Taxonomy" id="1560345"/>
    <lineage>
        <taxon>Bacteria</taxon>
        <taxon>Pseudomonadati</taxon>
        <taxon>Pseudomonadota</taxon>
        <taxon>Alphaproteobacteria</taxon>
        <taxon>Sphingomonadales</taxon>
        <taxon>Sphingomonadaceae</taxon>
        <taxon>Sphingomonas</taxon>
    </lineage>
</organism>
<dbReference type="InterPro" id="IPR041238">
    <property type="entry name" value="Rap1a"/>
</dbReference>
<evidence type="ECO:0000313" key="3">
    <source>
        <dbReference type="Proteomes" id="UP000094256"/>
    </source>
</evidence>
<dbReference type="Pfam" id="PF18602">
    <property type="entry name" value="Rap1a"/>
    <property type="match status" value="1"/>
</dbReference>
<feature type="domain" description="Rap1a immunity protein" evidence="1">
    <location>
        <begin position="34"/>
        <end position="120"/>
    </location>
</feature>
<sequence>MWITPRYANSARKESDMIGLMMLLAAESATFMDGQDLYALCKGDEAERLQCLRYVEGAADGIAVTQWANRRNVRQVCIPTDATIKKLAKVTVKYMDKNPADRDRQGSIIVLRAFKKAYPCRK</sequence>
<gene>
    <name evidence="2" type="ORF">AWL63_21530</name>
</gene>
<dbReference type="STRING" id="1560345.AWL63_21530"/>
<reference evidence="2 3" key="1">
    <citation type="submission" date="2016-01" db="EMBL/GenBank/DDBJ databases">
        <title>Complete genome and mega plasmid sequence of Sphingomonas panacis DCY99 elicits systemic resistance in rice to Xanthomonas oryzae.</title>
        <authorList>
            <person name="Kim Y.J."/>
            <person name="Yang D.C."/>
            <person name="Sing P."/>
        </authorList>
    </citation>
    <scope>NUCLEOTIDE SEQUENCE [LARGE SCALE GENOMIC DNA]</scope>
    <source>
        <strain evidence="2 3">DCY99</strain>
    </source>
</reference>
<keyword evidence="3" id="KW-1185">Reference proteome</keyword>
<evidence type="ECO:0000313" key="2">
    <source>
        <dbReference type="EMBL" id="AOH86154.1"/>
    </source>
</evidence>
<dbReference type="AlphaFoldDB" id="A0A1B3ZFE6"/>
<proteinExistence type="predicted"/>
<protein>
    <recommendedName>
        <fullName evidence="1">Rap1a immunity protein domain-containing protein</fullName>
    </recommendedName>
</protein>
<accession>A0A1B3ZFE6</accession>
<name>A0A1B3ZFE6_9SPHN</name>
<evidence type="ECO:0000259" key="1">
    <source>
        <dbReference type="Pfam" id="PF18602"/>
    </source>
</evidence>
<dbReference type="Proteomes" id="UP000094256">
    <property type="component" value="Chromosome"/>
</dbReference>
<dbReference type="Gene3D" id="1.10.890.40">
    <property type="match status" value="1"/>
</dbReference>
<dbReference type="KEGG" id="span:AWL63_21530"/>
<dbReference type="EMBL" id="CP014168">
    <property type="protein sequence ID" value="AOH86154.1"/>
    <property type="molecule type" value="Genomic_DNA"/>
</dbReference>